<dbReference type="EMBL" id="DTMZ01000137">
    <property type="protein sequence ID" value="HGD13550.1"/>
    <property type="molecule type" value="Genomic_DNA"/>
</dbReference>
<dbReference type="AlphaFoldDB" id="A0A7V3V040"/>
<protein>
    <recommendedName>
        <fullName evidence="3">Outer membrane protein beta-barrel domain-containing protein</fullName>
    </recommendedName>
</protein>
<feature type="chain" id="PRO_5031523213" description="Outer membrane protein beta-barrel domain-containing protein" evidence="1">
    <location>
        <begin position="20"/>
        <end position="231"/>
    </location>
</feature>
<keyword evidence="1" id="KW-0732">Signal</keyword>
<feature type="signal peptide" evidence="1">
    <location>
        <begin position="1"/>
        <end position="19"/>
    </location>
</feature>
<evidence type="ECO:0008006" key="3">
    <source>
        <dbReference type="Google" id="ProtNLM"/>
    </source>
</evidence>
<evidence type="ECO:0000256" key="1">
    <source>
        <dbReference type="SAM" id="SignalP"/>
    </source>
</evidence>
<comment type="caution">
    <text evidence="2">The sequence shown here is derived from an EMBL/GenBank/DDBJ whole genome shotgun (WGS) entry which is preliminary data.</text>
</comment>
<reference evidence="2" key="1">
    <citation type="journal article" date="2020" name="mSystems">
        <title>Genome- and Community-Level Interaction Insights into Carbon Utilization and Element Cycling Functions of Hydrothermarchaeota in Hydrothermal Sediment.</title>
        <authorList>
            <person name="Zhou Z."/>
            <person name="Liu Y."/>
            <person name="Xu W."/>
            <person name="Pan J."/>
            <person name="Luo Z.H."/>
            <person name="Li M."/>
        </authorList>
    </citation>
    <scope>NUCLEOTIDE SEQUENCE [LARGE SCALE GENOMIC DNA]</scope>
    <source>
        <strain evidence="2">SpSt-914</strain>
    </source>
</reference>
<gene>
    <name evidence="2" type="ORF">ENX16_05695</name>
</gene>
<proteinExistence type="predicted"/>
<name>A0A7V3V040_UNCW3</name>
<organism evidence="2">
    <name type="scientific">candidate division WOR-3 bacterium</name>
    <dbReference type="NCBI Taxonomy" id="2052148"/>
    <lineage>
        <taxon>Bacteria</taxon>
        <taxon>Bacteria division WOR-3</taxon>
    </lineage>
</organism>
<accession>A0A7V3V040</accession>
<sequence length="231" mass="25513">MKRSLILFLMLMLLVPGQAQEPEGWLIPFGCAFEHDIAGFNAKFAEHNLPLVNKRLYGWGLELRSLVSKNILFGPLYFRTKDRVSNDSFQIYTETWGIMGEAGFKVPVFNFLNIIPMVGIGAVQPAFQFRQVSGDVQFDTLLRSSGGSVSISPGLKPAGLAALELAFTLPTQAGRYGLAVRAGYLYSPFELNWHLSNGRSVLGTPNSRIQGYWGSLGLTIIPAPEVRTEEQ</sequence>
<evidence type="ECO:0000313" key="2">
    <source>
        <dbReference type="EMBL" id="HGD13550.1"/>
    </source>
</evidence>